<keyword evidence="3" id="KW-1185">Reference proteome</keyword>
<evidence type="ECO:0000313" key="2">
    <source>
        <dbReference type="EMBL" id="RCI13953.1"/>
    </source>
</evidence>
<sequence>MLRLEQQAIAQSSRPKRKPLPPRSPFDRDKILFLAKVAPFFEQGEEYRYNTEHFLNYLDSVFADPYY</sequence>
<protein>
    <submittedName>
        <fullName evidence="2">Uncharacterized protein</fullName>
    </submittedName>
</protein>
<feature type="region of interest" description="Disordered" evidence="1">
    <location>
        <begin position="1"/>
        <end position="26"/>
    </location>
</feature>
<comment type="caution">
    <text evidence="2">The sequence shown here is derived from an EMBL/GenBank/DDBJ whole genome shotgun (WGS) entry which is preliminary data.</text>
</comment>
<evidence type="ECO:0000256" key="1">
    <source>
        <dbReference type="SAM" id="MobiDB-lite"/>
    </source>
</evidence>
<dbReference type="EMBL" id="LKCN02000005">
    <property type="protein sequence ID" value="RCI13953.1"/>
    <property type="molecule type" value="Genomic_DNA"/>
</dbReference>
<evidence type="ECO:0000313" key="3">
    <source>
        <dbReference type="Proteomes" id="UP000253664"/>
    </source>
</evidence>
<organism evidence="2 3">
    <name type="scientific">Ophiocordyceps polyrhachis-furcata BCC 54312</name>
    <dbReference type="NCBI Taxonomy" id="1330021"/>
    <lineage>
        <taxon>Eukaryota</taxon>
        <taxon>Fungi</taxon>
        <taxon>Dikarya</taxon>
        <taxon>Ascomycota</taxon>
        <taxon>Pezizomycotina</taxon>
        <taxon>Sordariomycetes</taxon>
        <taxon>Hypocreomycetidae</taxon>
        <taxon>Hypocreales</taxon>
        <taxon>Ophiocordycipitaceae</taxon>
        <taxon>Ophiocordyceps</taxon>
    </lineage>
</organism>
<reference evidence="2 3" key="1">
    <citation type="journal article" date="2015" name="BMC Genomics">
        <title>Insights from the genome of Ophiocordyceps polyrhachis-furcata to pathogenicity and host specificity in insect fungi.</title>
        <authorList>
            <person name="Wichadakul D."/>
            <person name="Kobmoo N."/>
            <person name="Ingsriswang S."/>
            <person name="Tangphatsornruang S."/>
            <person name="Chantasingh D."/>
            <person name="Luangsa-ard J.J."/>
            <person name="Eurwilaichitr L."/>
        </authorList>
    </citation>
    <scope>NUCLEOTIDE SEQUENCE [LARGE SCALE GENOMIC DNA]</scope>
    <source>
        <strain evidence="2 3">BCC 54312</strain>
    </source>
</reference>
<dbReference type="AlphaFoldDB" id="A0A367LHP0"/>
<name>A0A367LHP0_9HYPO</name>
<accession>A0A367LHP0</accession>
<dbReference type="Proteomes" id="UP000253664">
    <property type="component" value="Unassembled WGS sequence"/>
</dbReference>
<proteinExistence type="predicted"/>
<gene>
    <name evidence="2" type="ORF">L249_8105</name>
</gene>